<dbReference type="PANTHER" id="PTHR11060">
    <property type="entry name" value="PROTEIN MEMO1"/>
    <property type="match status" value="1"/>
</dbReference>
<dbReference type="InterPro" id="IPR027623">
    <property type="entry name" value="AmmeMemoSam_A"/>
</dbReference>
<dbReference type="KEGG" id="ahw:NCTC11636_00350"/>
<dbReference type="RefSeq" id="WP_126381523.1">
    <property type="nucleotide sequence ID" value="NZ_LR134350.1"/>
</dbReference>
<dbReference type="NCBIfam" id="TIGR04335">
    <property type="entry name" value="AmmeMemoSam_A"/>
    <property type="match status" value="1"/>
</dbReference>
<dbReference type="CDD" id="cd07361">
    <property type="entry name" value="MEMO_like"/>
    <property type="match status" value="1"/>
</dbReference>
<dbReference type="PANTHER" id="PTHR11060:SF0">
    <property type="entry name" value="PROTEIN MEMO1"/>
    <property type="match status" value="1"/>
</dbReference>
<dbReference type="HAMAP" id="MF_00055">
    <property type="entry name" value="MEMO1"/>
    <property type="match status" value="1"/>
</dbReference>
<evidence type="ECO:0000256" key="1">
    <source>
        <dbReference type="ARBA" id="ARBA00006315"/>
    </source>
</evidence>
<dbReference type="PROSITE" id="PS51112">
    <property type="entry name" value="AMMECR1"/>
    <property type="match status" value="1"/>
</dbReference>
<reference evidence="4 5" key="1">
    <citation type="submission" date="2018-12" db="EMBL/GenBank/DDBJ databases">
        <authorList>
            <consortium name="Pathogen Informatics"/>
        </authorList>
    </citation>
    <scope>NUCLEOTIDE SEQUENCE [LARGE SCALE GENOMIC DNA]</scope>
    <source>
        <strain evidence="4 5">NCTC11636</strain>
    </source>
</reference>
<dbReference type="EMBL" id="LR134350">
    <property type="protein sequence ID" value="VEG26102.1"/>
    <property type="molecule type" value="Genomic_DNA"/>
</dbReference>
<dbReference type="InterPro" id="IPR002733">
    <property type="entry name" value="AMMECR1_domain"/>
</dbReference>
<sequence>MGSVRRPAVAGSFYPADRTVLSGVLDELLDRARRSLPDARGPMPKAVIVPHAGYVYSGQTAARAYARLEPGRGQVERVVLLGPAHRAAVEGLALPEDELLATPLGELEVDARAGSRIEALDQVVVSRRAHAMEHSLEVQLPFIQVVLGQVRVVPLAVGRATGTQVAQVIDALWGGPETVVVISTDLSHYLPQDEAVALDESTVAQVLGLRAQVSHSQACGATPLNGMLEVAAARSMSAELLDRCTSADTAGSPERVVGYCAVALHEPAGAGQGRAADPVHEPEAWDGEVLLDLAQRAIAQAVGVDPPPLEAVPGELPWLTRPGASFVTLRKDGRLRGCIGSVTAHRPLGEDVVANAVLAATGDPRFEPVGPEELGSVSLEVSVLSAPETVEASEEAEVRARLRPGVDGVILSLGGRRATFLPQVWEELGDPAVFLARLKRKAGLPEDFWHEGLVIQTYRVRAWTRP</sequence>
<protein>
    <recommendedName>
        <fullName evidence="2">MEMO1 family protein NCTC11636_00350</fullName>
    </recommendedName>
</protein>
<comment type="similarity">
    <text evidence="1 2">Belongs to the MEMO1 family.</text>
</comment>
<evidence type="ECO:0000313" key="5">
    <source>
        <dbReference type="Proteomes" id="UP000266895"/>
    </source>
</evidence>
<proteinExistence type="inferred from homology"/>
<dbReference type="Gene3D" id="3.30.700.20">
    <property type="entry name" value="Hypothetical protein ph0010, domain 1"/>
    <property type="match status" value="1"/>
</dbReference>
<dbReference type="OrthoDB" id="9785549at2"/>
<dbReference type="Gene3D" id="3.30.1490.150">
    <property type="entry name" value="Hypothetical protein ph0010, domain 2"/>
    <property type="match status" value="1"/>
</dbReference>
<organism evidence="4 5">
    <name type="scientific">Actinomyces howellii</name>
    <dbReference type="NCBI Taxonomy" id="52771"/>
    <lineage>
        <taxon>Bacteria</taxon>
        <taxon>Bacillati</taxon>
        <taxon>Actinomycetota</taxon>
        <taxon>Actinomycetes</taxon>
        <taxon>Actinomycetales</taxon>
        <taxon>Actinomycetaceae</taxon>
        <taxon>Actinomyces</taxon>
    </lineage>
</organism>
<evidence type="ECO:0000313" key="4">
    <source>
        <dbReference type="EMBL" id="VEG26102.1"/>
    </source>
</evidence>
<dbReference type="NCBIfam" id="TIGR04336">
    <property type="entry name" value="AmmeMemoSam_B"/>
    <property type="match status" value="1"/>
</dbReference>
<dbReference type="InterPro" id="IPR027485">
    <property type="entry name" value="AMMECR1_N"/>
</dbReference>
<name>A0A448HDY9_9ACTO</name>
<keyword evidence="5" id="KW-1185">Reference proteome</keyword>
<gene>
    <name evidence="4" type="ORF">NCTC11636_00350</name>
</gene>
<dbReference type="InterPro" id="IPR002737">
    <property type="entry name" value="MEMO1_fam"/>
</dbReference>
<accession>A0A448HDY9</accession>
<dbReference type="NCBIfam" id="TIGR00296">
    <property type="entry name" value="TIGR00296 family protein"/>
    <property type="match status" value="1"/>
</dbReference>
<dbReference type="InterPro" id="IPR023473">
    <property type="entry name" value="AMMECR1"/>
</dbReference>
<dbReference type="Proteomes" id="UP000266895">
    <property type="component" value="Chromosome"/>
</dbReference>
<dbReference type="AlphaFoldDB" id="A0A448HDY9"/>
<dbReference type="Pfam" id="PF01871">
    <property type="entry name" value="AMMECR1"/>
    <property type="match status" value="1"/>
</dbReference>
<dbReference type="InterPro" id="IPR036071">
    <property type="entry name" value="AMMECR1_dom_sf"/>
</dbReference>
<evidence type="ECO:0000256" key="2">
    <source>
        <dbReference type="HAMAP-Rule" id="MF_00055"/>
    </source>
</evidence>
<feature type="domain" description="AMMECR1" evidence="3">
    <location>
        <begin position="285"/>
        <end position="466"/>
    </location>
</feature>
<dbReference type="Gene3D" id="3.40.830.10">
    <property type="entry name" value="LigB-like"/>
    <property type="match status" value="1"/>
</dbReference>
<dbReference type="Pfam" id="PF01875">
    <property type="entry name" value="Memo"/>
    <property type="match status" value="1"/>
</dbReference>
<dbReference type="SUPFAM" id="SSF143447">
    <property type="entry name" value="AMMECR1-like"/>
    <property type="match status" value="1"/>
</dbReference>
<evidence type="ECO:0000259" key="3">
    <source>
        <dbReference type="PROSITE" id="PS51112"/>
    </source>
</evidence>